<reference evidence="2" key="1">
    <citation type="submission" date="2015-06" db="EMBL/GenBank/DDBJ databases">
        <title>Expansion of signal transduction pathways in fungi by whole-genome duplication.</title>
        <authorList>
            <consortium name="DOE Joint Genome Institute"/>
            <person name="Corrochano L.M."/>
            <person name="Kuo A."/>
            <person name="Marcet-Houben M."/>
            <person name="Polaino S."/>
            <person name="Salamov A."/>
            <person name="Villalobos J.M."/>
            <person name="Alvarez M.I."/>
            <person name="Avalos J."/>
            <person name="Benito E.P."/>
            <person name="Benoit I."/>
            <person name="Burger G."/>
            <person name="Camino L.P."/>
            <person name="Canovas D."/>
            <person name="Cerda-Olmedo E."/>
            <person name="Cheng J.-F."/>
            <person name="Dominguez A."/>
            <person name="Elias M."/>
            <person name="Eslava A.P."/>
            <person name="Glaser F."/>
            <person name="Grimwood J."/>
            <person name="Gutierrez G."/>
            <person name="Heitman J."/>
            <person name="Henrissat B."/>
            <person name="Iturriaga E.A."/>
            <person name="Lang B.F."/>
            <person name="Lavin J.L."/>
            <person name="Lee S."/>
            <person name="Li W."/>
            <person name="Lindquist E."/>
            <person name="Lopez-Garcia S."/>
            <person name="Luque E.M."/>
            <person name="Marcos A.T."/>
            <person name="Martin J."/>
            <person name="McCluskey K."/>
            <person name="Medina H.R."/>
            <person name="Miralles-Duran A."/>
            <person name="Miyazaki A."/>
            <person name="Munoz-Torres E."/>
            <person name="Oguiza J.A."/>
            <person name="Ohm R."/>
            <person name="Olmedo M."/>
            <person name="Orejas M."/>
            <person name="Ortiz-Castellanos L."/>
            <person name="Pisabarro A.G."/>
            <person name="Rodriguez-Romero J."/>
            <person name="Ruiz-Herrera J."/>
            <person name="Ruiz-Vazquez R."/>
            <person name="Sanz C."/>
            <person name="Schackwitz W."/>
            <person name="Schmutz J."/>
            <person name="Shahriari M."/>
            <person name="Shelest E."/>
            <person name="Silva-Franco F."/>
            <person name="Soanes D."/>
            <person name="Syed K."/>
            <person name="Tagua V.G."/>
            <person name="Talbot N.J."/>
            <person name="Thon M."/>
            <person name="De vries R.P."/>
            <person name="Wiebenga A."/>
            <person name="Yadav J.S."/>
            <person name="Braun E.L."/>
            <person name="Baker S."/>
            <person name="Garre V."/>
            <person name="Horwitz B."/>
            <person name="Torres-Martinez S."/>
            <person name="Idnurm A."/>
            <person name="Herrera-Estrella A."/>
            <person name="Gabaldon T."/>
            <person name="Grigoriev I.V."/>
        </authorList>
    </citation>
    <scope>NUCLEOTIDE SEQUENCE [LARGE SCALE GENOMIC DNA]</scope>
    <source>
        <strain evidence="2">NRRL 1555(-)</strain>
    </source>
</reference>
<dbReference type="VEuPathDB" id="FungiDB:PHYBLDRAFT_143696"/>
<dbReference type="AlphaFoldDB" id="A0A162XKC3"/>
<gene>
    <name evidence="1" type="ORF">PHYBLDRAFT_143696</name>
</gene>
<proteinExistence type="predicted"/>
<protein>
    <submittedName>
        <fullName evidence="1">Uncharacterized protein</fullName>
    </submittedName>
</protein>
<dbReference type="Proteomes" id="UP000077315">
    <property type="component" value="Unassembled WGS sequence"/>
</dbReference>
<evidence type="ECO:0000313" key="2">
    <source>
        <dbReference type="Proteomes" id="UP000077315"/>
    </source>
</evidence>
<dbReference type="InParanoid" id="A0A162XKC3"/>
<dbReference type="GeneID" id="28991950"/>
<dbReference type="RefSeq" id="XP_018293495.1">
    <property type="nucleotide sequence ID" value="XM_018431044.1"/>
</dbReference>
<evidence type="ECO:0000313" key="1">
    <source>
        <dbReference type="EMBL" id="OAD75455.1"/>
    </source>
</evidence>
<sequence>MDLCKAFDADSISASPGKLKFLDFMSLQMGLLERRTGETQGPITSPEPRYFIVIYHTDQPRPERRHQYL</sequence>
<dbReference type="EMBL" id="KV440977">
    <property type="protein sequence ID" value="OAD75455.1"/>
    <property type="molecule type" value="Genomic_DNA"/>
</dbReference>
<keyword evidence="2" id="KW-1185">Reference proteome</keyword>
<name>A0A162XKC3_PHYB8</name>
<accession>A0A162XKC3</accession>
<organism evidence="1 2">
    <name type="scientific">Phycomyces blakesleeanus (strain ATCC 8743b / DSM 1359 / FGSC 10004 / NBRC 33097 / NRRL 1555)</name>
    <dbReference type="NCBI Taxonomy" id="763407"/>
    <lineage>
        <taxon>Eukaryota</taxon>
        <taxon>Fungi</taxon>
        <taxon>Fungi incertae sedis</taxon>
        <taxon>Mucoromycota</taxon>
        <taxon>Mucoromycotina</taxon>
        <taxon>Mucoromycetes</taxon>
        <taxon>Mucorales</taxon>
        <taxon>Phycomycetaceae</taxon>
        <taxon>Phycomyces</taxon>
    </lineage>
</organism>